<dbReference type="Proteomes" id="UP000274922">
    <property type="component" value="Unassembled WGS sequence"/>
</dbReference>
<dbReference type="InterPro" id="IPR039182">
    <property type="entry name" value="Pop1"/>
</dbReference>
<feature type="domain" description="Pop1 N-terminal" evidence="5">
    <location>
        <begin position="62"/>
        <end position="141"/>
    </location>
</feature>
<evidence type="ECO:0000313" key="8">
    <source>
        <dbReference type="Proteomes" id="UP000274922"/>
    </source>
</evidence>
<dbReference type="AlphaFoldDB" id="A0A4P9X9A7"/>
<feature type="domain" description="POPLD" evidence="6">
    <location>
        <begin position="540"/>
        <end position="626"/>
    </location>
</feature>
<keyword evidence="8" id="KW-1185">Reference proteome</keyword>
<evidence type="ECO:0000259" key="6">
    <source>
        <dbReference type="Pfam" id="PF08170"/>
    </source>
</evidence>
<evidence type="ECO:0008006" key="9">
    <source>
        <dbReference type="Google" id="ProtNLM"/>
    </source>
</evidence>
<comment type="subcellular location">
    <subcellularLocation>
        <location evidence="1">Nucleus</location>
    </subcellularLocation>
</comment>
<feature type="compositionally biased region" description="Low complexity" evidence="4">
    <location>
        <begin position="36"/>
        <end position="49"/>
    </location>
</feature>
<protein>
    <recommendedName>
        <fullName evidence="9">POP1-domain-containing protein</fullName>
    </recommendedName>
</protein>
<organism evidence="7 8">
    <name type="scientific">Caulochytrium protostelioides</name>
    <dbReference type="NCBI Taxonomy" id="1555241"/>
    <lineage>
        <taxon>Eukaryota</taxon>
        <taxon>Fungi</taxon>
        <taxon>Fungi incertae sedis</taxon>
        <taxon>Chytridiomycota</taxon>
        <taxon>Chytridiomycota incertae sedis</taxon>
        <taxon>Chytridiomycetes</taxon>
        <taxon>Caulochytriales</taxon>
        <taxon>Caulochytriaceae</taxon>
        <taxon>Caulochytrium</taxon>
    </lineage>
</organism>
<dbReference type="GO" id="GO:0005655">
    <property type="term" value="C:nucleolar ribonuclease P complex"/>
    <property type="evidence" value="ECO:0007669"/>
    <property type="project" value="InterPro"/>
</dbReference>
<keyword evidence="3" id="KW-0539">Nucleus</keyword>
<evidence type="ECO:0000259" key="5">
    <source>
        <dbReference type="Pfam" id="PF06978"/>
    </source>
</evidence>
<evidence type="ECO:0000313" key="7">
    <source>
        <dbReference type="EMBL" id="RKP01917.1"/>
    </source>
</evidence>
<dbReference type="PANTHER" id="PTHR22731">
    <property type="entry name" value="RIBONUCLEASES P/MRP PROTEIN SUBUNIT POP1"/>
    <property type="match status" value="1"/>
</dbReference>
<dbReference type="PANTHER" id="PTHR22731:SF3">
    <property type="entry name" value="RIBONUCLEASES P_MRP PROTEIN SUBUNIT POP1"/>
    <property type="match status" value="1"/>
</dbReference>
<evidence type="ECO:0000256" key="1">
    <source>
        <dbReference type="ARBA" id="ARBA00004123"/>
    </source>
</evidence>
<evidence type="ECO:0000256" key="4">
    <source>
        <dbReference type="SAM" id="MobiDB-lite"/>
    </source>
</evidence>
<dbReference type="Pfam" id="PF08170">
    <property type="entry name" value="POPLD"/>
    <property type="match status" value="1"/>
</dbReference>
<dbReference type="Pfam" id="PF06978">
    <property type="entry name" value="POP1_N"/>
    <property type="match status" value="1"/>
</dbReference>
<feature type="region of interest" description="Disordered" evidence="4">
    <location>
        <begin position="1"/>
        <end position="49"/>
    </location>
</feature>
<dbReference type="OrthoDB" id="442863at2759"/>
<dbReference type="InterPro" id="IPR009723">
    <property type="entry name" value="Pop1_N"/>
</dbReference>
<evidence type="ECO:0000256" key="3">
    <source>
        <dbReference type="ARBA" id="ARBA00023242"/>
    </source>
</evidence>
<dbReference type="GO" id="GO:0000172">
    <property type="term" value="C:ribonuclease MRP complex"/>
    <property type="evidence" value="ECO:0007669"/>
    <property type="project" value="InterPro"/>
</dbReference>
<dbReference type="STRING" id="1555241.A0A4P9X9A7"/>
<sequence length="913" mass="99900">MADPASRPAGGKRPQTPLPAAAARKRQRRYIATQEGSAAPAGTSAGSAATVRAPSLIDVRAYTESKLFEIAALQKALTQQTQHAGTLRVFQTLPRHMRRRAASANPKRLPRRFRERGMQEIVQSKVPDPRPQMMVRRRLRRTQMARIAWQKRTHKHQWLETHVWHAKRAQMVDLPGAPVRIADHMNMKSARSTFRAARDQAVMYDRSYGRVLEIKGPTDLIGRLMATVTNPAQPAVTAARFRCGLQQGQQWFHDEGQWPSAAITSFTFIWRPQATAPSACPTAPPSEALPSTPGVLWLFLHPVSAPKVKLVLHKRRAALLAARASSAAPSTTPMTIEFISDRLNQFELIGPRAWAIVKRALQCWRPLPSTDPAAAALSSSSSSPTPCISPAWTALAQHDTLTAAPEGLIMPVDVFDPRLTFPVRMPPRTATTPSTAAAGTAPVVPPPAQLLAKKGKRRVSPLFSSTERHHVRHTMLSHKVLHAMYRTRLHTNVSLLSATARAQRRRDTPVPVAVIAQPCLGDMTNGRAAADHSASRERVLLLIPKGYGMAFWLALLFGGARVIARKEREDLALDAGVPQFPCDAVATPTFALNNALAHRDAEALHLRRPKSKRHAFGKLGTLSPFSTCLPLFLLHHPIPQHALRQRRFDRPNERIRFDARDMARLQLAMDRQPADATTASTPASTSSASLASTPVQWVLRHNPIITAPLMLQLLQRHLMQLPTHLPPAGGPIDGDAVYTAFWDRWIRELTAKLRVARPELDIAATAGGLRAAAPPIVLVRVRMEGHGRPGAHDTVLVPAASQLTASSASLPARMDRADVAVALTCGMLSRGGYALSAGHAAGLASLNLRLLVQLWAEALQTAGRPAVGTSATATASKRVAQRYARWLGQNQLPCYIKRTQTGQADLAWIHFLL</sequence>
<evidence type="ECO:0000256" key="2">
    <source>
        <dbReference type="ARBA" id="ARBA00022694"/>
    </source>
</evidence>
<keyword evidence="2" id="KW-0819">tRNA processing</keyword>
<proteinExistence type="predicted"/>
<reference evidence="8" key="1">
    <citation type="journal article" date="2018" name="Nat. Microbiol.">
        <title>Leveraging single-cell genomics to expand the fungal tree of life.</title>
        <authorList>
            <person name="Ahrendt S.R."/>
            <person name="Quandt C.A."/>
            <person name="Ciobanu D."/>
            <person name="Clum A."/>
            <person name="Salamov A."/>
            <person name="Andreopoulos B."/>
            <person name="Cheng J.F."/>
            <person name="Woyke T."/>
            <person name="Pelin A."/>
            <person name="Henrissat B."/>
            <person name="Reynolds N.K."/>
            <person name="Benny G.L."/>
            <person name="Smith M.E."/>
            <person name="James T.Y."/>
            <person name="Grigoriev I.V."/>
        </authorList>
    </citation>
    <scope>NUCLEOTIDE SEQUENCE [LARGE SCALE GENOMIC DNA]</scope>
    <source>
        <strain evidence="8">ATCC 52028</strain>
    </source>
</reference>
<name>A0A4P9X9A7_9FUNG</name>
<dbReference type="EMBL" id="ML014157">
    <property type="protein sequence ID" value="RKP01917.1"/>
    <property type="molecule type" value="Genomic_DNA"/>
</dbReference>
<dbReference type="InterPro" id="IPR012590">
    <property type="entry name" value="POPLD_dom"/>
</dbReference>
<accession>A0A4P9X9A7</accession>
<dbReference type="GO" id="GO:0001682">
    <property type="term" value="P:tRNA 5'-leader removal"/>
    <property type="evidence" value="ECO:0007669"/>
    <property type="project" value="InterPro"/>
</dbReference>
<gene>
    <name evidence="7" type="ORF">CXG81DRAFT_18349</name>
</gene>